<accession>A0A0G3EKV6</accession>
<dbReference type="STRING" id="445709.ABW99_05030"/>
<proteinExistence type="predicted"/>
<gene>
    <name evidence="1" type="ORF">ABW99_05030</name>
</gene>
<protein>
    <submittedName>
        <fullName evidence="1">Uncharacterized protein</fullName>
    </submittedName>
</protein>
<organism evidence="1 2">
    <name type="scientific">Pandoraea thiooxydans</name>
    <dbReference type="NCBI Taxonomy" id="445709"/>
    <lineage>
        <taxon>Bacteria</taxon>
        <taxon>Pseudomonadati</taxon>
        <taxon>Pseudomonadota</taxon>
        <taxon>Betaproteobacteria</taxon>
        <taxon>Burkholderiales</taxon>
        <taxon>Burkholderiaceae</taxon>
        <taxon>Pandoraea</taxon>
    </lineage>
</organism>
<dbReference type="PATRIC" id="fig|445709.3.peg.1080"/>
<keyword evidence="2" id="KW-1185">Reference proteome</keyword>
<dbReference type="KEGG" id="ptx:ABW99_05030"/>
<sequence length="72" mass="7926">MPRQYRTRARRVGSGAAIRRLLRHRHCGALKVARRRSGGGRSDTMTGAWAEAWPLCAAFGSTAAMNGREITE</sequence>
<name>A0A0G3EKV6_9BURK</name>
<evidence type="ECO:0000313" key="2">
    <source>
        <dbReference type="Proteomes" id="UP000036700"/>
    </source>
</evidence>
<reference evidence="2" key="1">
    <citation type="submission" date="2015-06" db="EMBL/GenBank/DDBJ databases">
        <authorList>
            <person name="Lim Y.L."/>
            <person name="Ee R."/>
            <person name="Yong D."/>
            <person name="How K.Y."/>
            <person name="Yin W.F."/>
            <person name="Chan K.G."/>
        </authorList>
    </citation>
    <scope>NUCLEOTIDE SEQUENCE [LARGE SCALE GENOMIC DNA]</scope>
    <source>
        <strain evidence="2">DSM 25325</strain>
    </source>
</reference>
<dbReference type="Proteomes" id="UP000036700">
    <property type="component" value="Chromosome"/>
</dbReference>
<dbReference type="EMBL" id="CP011568">
    <property type="protein sequence ID" value="AKJ67683.1"/>
    <property type="molecule type" value="Genomic_DNA"/>
</dbReference>
<dbReference type="AlphaFoldDB" id="A0A0G3EKV6"/>
<evidence type="ECO:0000313" key="1">
    <source>
        <dbReference type="EMBL" id="AKJ67683.1"/>
    </source>
</evidence>